<feature type="region of interest" description="Disordered" evidence="1">
    <location>
        <begin position="201"/>
        <end position="238"/>
    </location>
</feature>
<keyword evidence="3" id="KW-1185">Reference proteome</keyword>
<feature type="compositionally biased region" description="Gly residues" evidence="1">
    <location>
        <begin position="331"/>
        <end position="340"/>
    </location>
</feature>
<feature type="compositionally biased region" description="Basic and acidic residues" evidence="1">
    <location>
        <begin position="219"/>
        <end position="238"/>
    </location>
</feature>
<reference evidence="2 3" key="1">
    <citation type="journal article" date="2012" name="Genome Biol.">
        <title>Genome and low-iron response of an oceanic diatom adapted to chronic iron limitation.</title>
        <authorList>
            <person name="Lommer M."/>
            <person name="Specht M."/>
            <person name="Roy A.S."/>
            <person name="Kraemer L."/>
            <person name="Andreson R."/>
            <person name="Gutowska M.A."/>
            <person name="Wolf J."/>
            <person name="Bergner S.V."/>
            <person name="Schilhabel M.B."/>
            <person name="Klostermeier U.C."/>
            <person name="Beiko R.G."/>
            <person name="Rosenstiel P."/>
            <person name="Hippler M."/>
            <person name="Laroche J."/>
        </authorList>
    </citation>
    <scope>NUCLEOTIDE SEQUENCE [LARGE SCALE GENOMIC DNA]</scope>
    <source>
        <strain evidence="2 3">CCMP1005</strain>
    </source>
</reference>
<evidence type="ECO:0000256" key="1">
    <source>
        <dbReference type="SAM" id="MobiDB-lite"/>
    </source>
</evidence>
<evidence type="ECO:0000313" key="2">
    <source>
        <dbReference type="EMBL" id="EJK71037.1"/>
    </source>
</evidence>
<comment type="caution">
    <text evidence="2">The sequence shown here is derived from an EMBL/GenBank/DDBJ whole genome shotgun (WGS) entry which is preliminary data.</text>
</comment>
<proteinExistence type="predicted"/>
<protein>
    <submittedName>
        <fullName evidence="2">Uncharacterized protein</fullName>
    </submittedName>
</protein>
<evidence type="ECO:0000313" key="3">
    <source>
        <dbReference type="Proteomes" id="UP000266841"/>
    </source>
</evidence>
<accession>K0TK67</accession>
<feature type="region of interest" description="Disordered" evidence="1">
    <location>
        <begin position="1"/>
        <end position="21"/>
    </location>
</feature>
<feature type="compositionally biased region" description="Polar residues" evidence="1">
    <location>
        <begin position="316"/>
        <end position="328"/>
    </location>
</feature>
<dbReference type="AlphaFoldDB" id="K0TK67"/>
<gene>
    <name evidence="2" type="ORF">THAOC_07558</name>
</gene>
<organism evidence="2 3">
    <name type="scientific">Thalassiosira oceanica</name>
    <name type="common">Marine diatom</name>
    <dbReference type="NCBI Taxonomy" id="159749"/>
    <lineage>
        <taxon>Eukaryota</taxon>
        <taxon>Sar</taxon>
        <taxon>Stramenopiles</taxon>
        <taxon>Ochrophyta</taxon>
        <taxon>Bacillariophyta</taxon>
        <taxon>Coscinodiscophyceae</taxon>
        <taxon>Thalassiosirophycidae</taxon>
        <taxon>Thalassiosirales</taxon>
        <taxon>Thalassiosiraceae</taxon>
        <taxon>Thalassiosira</taxon>
    </lineage>
</organism>
<feature type="compositionally biased region" description="Polar residues" evidence="1">
    <location>
        <begin position="1"/>
        <end position="12"/>
    </location>
</feature>
<dbReference type="EMBL" id="AGNL01007725">
    <property type="protein sequence ID" value="EJK71037.1"/>
    <property type="molecule type" value="Genomic_DNA"/>
</dbReference>
<feature type="region of interest" description="Disordered" evidence="1">
    <location>
        <begin position="301"/>
        <end position="340"/>
    </location>
</feature>
<feature type="region of interest" description="Disordered" evidence="1">
    <location>
        <begin position="362"/>
        <end position="404"/>
    </location>
</feature>
<sequence length="404" mass="43969">MPNTRNNPTSGRDPTPHRPSGTIRKAFAAAAATRVRCDPAYTNDDIAVRRHATFCQTLEAEIDHALRGSGLEEFGIEYDRPLPLSDARRLGLDKATTKLRNILDAVDPTHVGFGVKDTNVAAHNNLEEAANIPLMGMYIGDYAKVRRTSGAWKVGRVIDTGTNAGGRPFIKFLFTISTKVIDAPAWDSHIRPLRDTANISSCRPAESGPPSCAPPTRVATREADELKGEGAAKPRDWRKSNDEFAKRINDIIQDTLEKILGPRSVRPSCASRTIIADAFGERKTSRDDDLAVLPAKPVEPSSCAILPTTPVKAPTIGSSNRASPSSKRATGGTGNFEGGYQPGETEGYVYWAAFATDDLRAPRCDRGSRGFPSPKKGARGPPQRDKRHWANPSYRVALPSHQRR</sequence>
<name>K0TK67_THAOC</name>
<dbReference type="Proteomes" id="UP000266841">
    <property type="component" value="Unassembled WGS sequence"/>
</dbReference>